<feature type="region of interest" description="Disordered" evidence="1">
    <location>
        <begin position="165"/>
        <end position="242"/>
    </location>
</feature>
<feature type="compositionally biased region" description="Basic and acidic residues" evidence="1">
    <location>
        <begin position="90"/>
        <end position="103"/>
    </location>
</feature>
<feature type="compositionally biased region" description="Basic residues" evidence="1">
    <location>
        <begin position="233"/>
        <end position="242"/>
    </location>
</feature>
<comment type="caution">
    <text evidence="2">The sequence shown here is derived from an EMBL/GenBank/DDBJ whole genome shotgun (WGS) entry which is preliminary data.</text>
</comment>
<evidence type="ECO:0000256" key="1">
    <source>
        <dbReference type="SAM" id="MobiDB-lite"/>
    </source>
</evidence>
<sequence>MTLTSIKPGLHAAGDLPLHPTLTHPLTGAPIRALGVRRNGQAIWPVIGAAEPEPEKPEGGKEPEKPADKPDDGGQGGEDKPLGPGGEKALAAEREARKSLEKQLAELAPLRKLAEALGGGDAGKGKSEVEQITERLAAQEQAIQDEKVARWRAEVQADKKLTAAQAARLQGSSKEELAKDADDLLAAFGGPKDDEDGKDARRRVGMRPDPAQGARPGEKASSLDAGRSLYAERHKKKSTTTT</sequence>
<feature type="compositionally biased region" description="Basic and acidic residues" evidence="1">
    <location>
        <begin position="53"/>
        <end position="81"/>
    </location>
</feature>
<accession>A0A317D2J8</accession>
<feature type="compositionally biased region" description="Basic and acidic residues" evidence="1">
    <location>
        <begin position="173"/>
        <end position="182"/>
    </location>
</feature>
<reference evidence="2 3" key="1">
    <citation type="submission" date="2018-05" db="EMBL/GenBank/DDBJ databases">
        <title>Micromonospora atacamensis sp. nov., a novel actinobacteria isolated from high altitude Atacama Desert soil.</title>
        <authorList>
            <person name="Carro L."/>
            <person name="Golinska P."/>
            <person name="Klenk H.-P."/>
            <person name="Goodfellow M."/>
        </authorList>
    </citation>
    <scope>NUCLEOTIDE SEQUENCE [LARGE SCALE GENOMIC DNA]</scope>
    <source>
        <strain evidence="2 3">5R2A7</strain>
    </source>
</reference>
<dbReference type="AlphaFoldDB" id="A0A317D2J8"/>
<gene>
    <name evidence="2" type="ORF">DKT68_15310</name>
</gene>
<organism evidence="2 3">
    <name type="scientific">Micromonospora acroterricola</name>
    <dbReference type="NCBI Taxonomy" id="2202421"/>
    <lineage>
        <taxon>Bacteria</taxon>
        <taxon>Bacillati</taxon>
        <taxon>Actinomycetota</taxon>
        <taxon>Actinomycetes</taxon>
        <taxon>Micromonosporales</taxon>
        <taxon>Micromonosporaceae</taxon>
        <taxon>Micromonospora</taxon>
    </lineage>
</organism>
<dbReference type="Proteomes" id="UP000245410">
    <property type="component" value="Unassembled WGS sequence"/>
</dbReference>
<feature type="region of interest" description="Disordered" evidence="1">
    <location>
        <begin position="46"/>
        <end position="103"/>
    </location>
</feature>
<evidence type="ECO:0000313" key="2">
    <source>
        <dbReference type="EMBL" id="PWR08582.1"/>
    </source>
</evidence>
<dbReference type="OrthoDB" id="3407374at2"/>
<proteinExistence type="predicted"/>
<keyword evidence="3" id="KW-1185">Reference proteome</keyword>
<dbReference type="EMBL" id="QGKR01000196">
    <property type="protein sequence ID" value="PWR08582.1"/>
    <property type="molecule type" value="Genomic_DNA"/>
</dbReference>
<evidence type="ECO:0008006" key="4">
    <source>
        <dbReference type="Google" id="ProtNLM"/>
    </source>
</evidence>
<name>A0A317D2J8_9ACTN</name>
<evidence type="ECO:0000313" key="3">
    <source>
        <dbReference type="Proteomes" id="UP000245410"/>
    </source>
</evidence>
<dbReference type="RefSeq" id="WP_109818081.1">
    <property type="nucleotide sequence ID" value="NZ_QGKR01000196.1"/>
</dbReference>
<protein>
    <recommendedName>
        <fullName evidence="4">Scaffolding protein</fullName>
    </recommendedName>
</protein>